<protein>
    <submittedName>
        <fullName evidence="2">DNA-directed RNA polymerase subunit alpha</fullName>
    </submittedName>
</protein>
<dbReference type="InterPro" id="IPR011260">
    <property type="entry name" value="RNAP_asu_C"/>
</dbReference>
<dbReference type="GO" id="GO:0006351">
    <property type="term" value="P:DNA-templated transcription"/>
    <property type="evidence" value="ECO:0007669"/>
    <property type="project" value="InterPro"/>
</dbReference>
<sequence length="129" mass="15525">MYAEKTDYDDIEMSSRLRNILRRNGFESLEGLREYPKEYFIKFRNMGQATLQELYQICEEQGVKLRSVEDLNDREHGVRFDDFLCMDAFRMGIKSKDDLKRYSLEELEKMCPKDKRLFVRLKKLKAVYG</sequence>
<reference evidence="2 3" key="1">
    <citation type="submission" date="2015-09" db="EMBL/GenBank/DDBJ databases">
        <authorList>
            <consortium name="Pathogen Informatics"/>
        </authorList>
    </citation>
    <scope>NUCLEOTIDE SEQUENCE [LARGE SCALE GENOMIC DNA]</scope>
    <source>
        <strain evidence="2 3">2789STDY5834875</strain>
    </source>
</reference>
<dbReference type="AlphaFoldDB" id="A0A174Z3I1"/>
<organism evidence="2 3">
    <name type="scientific">Lachnospira eligens</name>
    <dbReference type="NCBI Taxonomy" id="39485"/>
    <lineage>
        <taxon>Bacteria</taxon>
        <taxon>Bacillati</taxon>
        <taxon>Bacillota</taxon>
        <taxon>Clostridia</taxon>
        <taxon>Lachnospirales</taxon>
        <taxon>Lachnospiraceae</taxon>
        <taxon>Lachnospira</taxon>
    </lineage>
</organism>
<keyword evidence="2" id="KW-0804">Transcription</keyword>
<evidence type="ECO:0000313" key="2">
    <source>
        <dbReference type="EMBL" id="CUQ78706.1"/>
    </source>
</evidence>
<keyword evidence="2" id="KW-0240">DNA-directed RNA polymerase</keyword>
<accession>A0A174Z3I1</accession>
<dbReference type="EMBL" id="CZBU01000005">
    <property type="protein sequence ID" value="CUQ78706.1"/>
    <property type="molecule type" value="Genomic_DNA"/>
</dbReference>
<evidence type="ECO:0000259" key="1">
    <source>
        <dbReference type="Pfam" id="PF03118"/>
    </source>
</evidence>
<dbReference type="Pfam" id="PF03118">
    <property type="entry name" value="RNA_pol_A_CTD"/>
    <property type="match status" value="1"/>
</dbReference>
<dbReference type="Gene3D" id="1.10.150.20">
    <property type="entry name" value="5' to 3' exonuclease, C-terminal subdomain"/>
    <property type="match status" value="1"/>
</dbReference>
<proteinExistence type="predicted"/>
<dbReference type="SUPFAM" id="SSF47789">
    <property type="entry name" value="C-terminal domain of RNA polymerase alpha subunit"/>
    <property type="match status" value="1"/>
</dbReference>
<dbReference type="GO" id="GO:0000428">
    <property type="term" value="C:DNA-directed RNA polymerase complex"/>
    <property type="evidence" value="ECO:0007669"/>
    <property type="project" value="UniProtKB-KW"/>
</dbReference>
<dbReference type="GO" id="GO:0003677">
    <property type="term" value="F:DNA binding"/>
    <property type="evidence" value="ECO:0007669"/>
    <property type="project" value="InterPro"/>
</dbReference>
<evidence type="ECO:0000313" key="3">
    <source>
        <dbReference type="Proteomes" id="UP000095621"/>
    </source>
</evidence>
<feature type="domain" description="RNA polymerase alpha subunit C-terminal" evidence="1">
    <location>
        <begin position="9"/>
        <end position="57"/>
    </location>
</feature>
<name>A0A174Z3I1_9FIRM</name>
<dbReference type="RefSeq" id="WP_242865604.1">
    <property type="nucleotide sequence ID" value="NZ_CZBU01000005.1"/>
</dbReference>
<gene>
    <name evidence="2" type="ORF">ERS852490_02355</name>
</gene>
<dbReference type="Proteomes" id="UP000095621">
    <property type="component" value="Unassembled WGS sequence"/>
</dbReference>
<dbReference type="GO" id="GO:0003899">
    <property type="term" value="F:DNA-directed RNA polymerase activity"/>
    <property type="evidence" value="ECO:0007669"/>
    <property type="project" value="InterPro"/>
</dbReference>